<proteinExistence type="predicted"/>
<gene>
    <name evidence="1" type="ordered locus">Smon_0684</name>
</gene>
<dbReference type="HOGENOM" id="CLU_737539_0_0_0"/>
<dbReference type="AlphaFoldDB" id="D1AXY1"/>
<evidence type="ECO:0000313" key="2">
    <source>
        <dbReference type="Proteomes" id="UP000002072"/>
    </source>
</evidence>
<dbReference type="Proteomes" id="UP000002072">
    <property type="component" value="Chromosome"/>
</dbReference>
<organism evidence="1 2">
    <name type="scientific">Streptobacillus moniliformis (strain ATCC 14647 / DSM 12112 / NCTC 10651 / 9901)</name>
    <dbReference type="NCBI Taxonomy" id="519441"/>
    <lineage>
        <taxon>Bacteria</taxon>
        <taxon>Fusobacteriati</taxon>
        <taxon>Fusobacteriota</taxon>
        <taxon>Fusobacteriia</taxon>
        <taxon>Fusobacteriales</taxon>
        <taxon>Leptotrichiaceae</taxon>
        <taxon>Streptobacillus</taxon>
    </lineage>
</organism>
<dbReference type="OrthoDB" id="95219at2"/>
<sequence>MRGIFKGNDKTLIKESVEQKNDDKFDIRNHVINKIFDEFNKRNKIFEKETLEDYNKIFALKDEINIKFLITDKKEEKFESMIKRYDLEEDIEVLSTAYLKLDKNEREEIEKRFFILKYSKDGLINELKVKFVKDERYKKEIEILKNYAYLNNLYINYLPLHIFDSMYLIKIVSIYDDIDLYDLHNDKEIELEFDFQGYNEKIKIGYEIFWNIEKINYFANKKIRPTEKNIYFEYVFNLDKNSKYLVADTEKNIYGVINTGDMLKIWTTSSEYKLWNLIKINFMEKEVSFSNNINYGYLKVLNRNCIENIIFSNTFLREGIDDFKFKNNFLGKEEIFLEIIFSNKCFARIDTINYLKQVLKELFPEKNINICQSQY</sequence>
<name>D1AXY1_STRM9</name>
<dbReference type="GeneID" id="29673344"/>
<keyword evidence="2" id="KW-1185">Reference proteome</keyword>
<dbReference type="STRING" id="519441.Smon_0684"/>
<reference evidence="1 2" key="1">
    <citation type="journal article" date="2009" name="Stand. Genomic Sci.">
        <title>Complete genome sequence of Streptobacillus moniliformis type strain (9901T).</title>
        <authorList>
            <person name="Nolan M."/>
            <person name="Gronow S."/>
            <person name="Lapidus A."/>
            <person name="Ivanova N."/>
            <person name="Copeland A."/>
            <person name="Lucas S."/>
            <person name="Del Rio T.G."/>
            <person name="Chen F."/>
            <person name="Tice H."/>
            <person name="Pitluck S."/>
            <person name="Cheng J.F."/>
            <person name="Sims D."/>
            <person name="Meincke L."/>
            <person name="Bruce D."/>
            <person name="Goodwin L."/>
            <person name="Brettin T."/>
            <person name="Han C."/>
            <person name="Detter J.C."/>
            <person name="Ovchinikova G."/>
            <person name="Pati A."/>
            <person name="Mavromatis K."/>
            <person name="Mikhailova N."/>
            <person name="Chen A."/>
            <person name="Palaniappan K."/>
            <person name="Land M."/>
            <person name="Hauser L."/>
            <person name="Chang Y.J."/>
            <person name="Jeffries C.D."/>
            <person name="Rohde M."/>
            <person name="Sproer C."/>
            <person name="Goker M."/>
            <person name="Bristow J."/>
            <person name="Eisen J.A."/>
            <person name="Markowitz V."/>
            <person name="Hugenholtz P."/>
            <person name="Kyrpides N.C."/>
            <person name="Klenk H.P."/>
            <person name="Chain P."/>
        </authorList>
    </citation>
    <scope>NUCLEOTIDE SEQUENCE [LARGE SCALE GENOMIC DNA]</scope>
    <source>
        <strain evidence="2">ATCC 14647 / DSM 12112 / NCTC 10651 / 9901</strain>
    </source>
</reference>
<dbReference type="EMBL" id="CP001779">
    <property type="protein sequence ID" value="ACZ01157.1"/>
    <property type="molecule type" value="Genomic_DNA"/>
</dbReference>
<dbReference type="RefSeq" id="WP_012858708.1">
    <property type="nucleotide sequence ID" value="NC_013515.1"/>
</dbReference>
<evidence type="ECO:0000313" key="1">
    <source>
        <dbReference type="EMBL" id="ACZ01157.1"/>
    </source>
</evidence>
<dbReference type="KEGG" id="smf:Smon_0684"/>
<protein>
    <submittedName>
        <fullName evidence="1">Uncharacterized protein</fullName>
    </submittedName>
</protein>
<accession>D1AXY1</accession>